<dbReference type="eggNOG" id="COG0640">
    <property type="taxonomic scope" value="Bacteria"/>
</dbReference>
<accession>F8A3K8</accession>
<dbReference type="PANTHER" id="PTHR43132">
    <property type="entry name" value="ARSENICAL RESISTANCE OPERON REPRESSOR ARSR-RELATED"/>
    <property type="match status" value="1"/>
</dbReference>
<dbReference type="HOGENOM" id="CLU_097806_7_3_11"/>
<evidence type="ECO:0000313" key="6">
    <source>
        <dbReference type="Proteomes" id="UP000000485"/>
    </source>
</evidence>
<dbReference type="InterPro" id="IPR011991">
    <property type="entry name" value="ArsR-like_HTH"/>
</dbReference>
<dbReference type="CDD" id="cd00090">
    <property type="entry name" value="HTH_ARSR"/>
    <property type="match status" value="1"/>
</dbReference>
<dbReference type="SMART" id="SM00418">
    <property type="entry name" value="HTH_ARSR"/>
    <property type="match status" value="1"/>
</dbReference>
<dbReference type="Gene3D" id="1.10.10.10">
    <property type="entry name" value="Winged helix-like DNA-binding domain superfamily/Winged helix DNA-binding domain"/>
    <property type="match status" value="1"/>
</dbReference>
<keyword evidence="2" id="KW-0238">DNA-binding</keyword>
<dbReference type="Pfam" id="PF01022">
    <property type="entry name" value="HTH_5"/>
    <property type="match status" value="1"/>
</dbReference>
<keyword evidence="3" id="KW-0804">Transcription</keyword>
<evidence type="ECO:0000313" key="5">
    <source>
        <dbReference type="EMBL" id="AEI10772.1"/>
    </source>
</evidence>
<dbReference type="OrthoDB" id="9798835at2"/>
<dbReference type="AlphaFoldDB" id="F8A3K8"/>
<dbReference type="InterPro" id="IPR036390">
    <property type="entry name" value="WH_DNA-bd_sf"/>
</dbReference>
<feature type="domain" description="HTH arsR-type" evidence="4">
    <location>
        <begin position="24"/>
        <end position="119"/>
    </location>
</feature>
<protein>
    <submittedName>
        <fullName evidence="5">Regulatory protein ArsR</fullName>
    </submittedName>
</protein>
<dbReference type="PANTHER" id="PTHR43132:SF6">
    <property type="entry name" value="HTH-TYPE TRANSCRIPTIONAL REPRESSOR CZRA"/>
    <property type="match status" value="1"/>
</dbReference>
<keyword evidence="1" id="KW-0805">Transcription regulation</keyword>
<dbReference type="InterPro" id="IPR001845">
    <property type="entry name" value="HTH_ArsR_DNA-bd_dom"/>
</dbReference>
<dbReference type="NCBIfam" id="NF033788">
    <property type="entry name" value="HTH_metalloreg"/>
    <property type="match status" value="1"/>
</dbReference>
<evidence type="ECO:0000256" key="3">
    <source>
        <dbReference type="ARBA" id="ARBA00023163"/>
    </source>
</evidence>
<dbReference type="KEGG" id="cga:Celgi_0246"/>
<dbReference type="STRING" id="593907.Celgi_0246"/>
<proteinExistence type="predicted"/>
<keyword evidence="6" id="KW-1185">Reference proteome</keyword>
<gene>
    <name evidence="5" type="ordered locus">Celgi_0246</name>
</gene>
<dbReference type="RefSeq" id="WP_013882299.1">
    <property type="nucleotide sequence ID" value="NC_015671.1"/>
</dbReference>
<dbReference type="EMBL" id="CP002665">
    <property type="protein sequence ID" value="AEI10772.1"/>
    <property type="molecule type" value="Genomic_DNA"/>
</dbReference>
<evidence type="ECO:0000259" key="4">
    <source>
        <dbReference type="PROSITE" id="PS50987"/>
    </source>
</evidence>
<evidence type="ECO:0000256" key="1">
    <source>
        <dbReference type="ARBA" id="ARBA00023015"/>
    </source>
</evidence>
<dbReference type="Proteomes" id="UP000000485">
    <property type="component" value="Chromosome"/>
</dbReference>
<dbReference type="InterPro" id="IPR036388">
    <property type="entry name" value="WH-like_DNA-bd_sf"/>
</dbReference>
<reference evidence="6" key="1">
    <citation type="submission" date="2011-04" db="EMBL/GenBank/DDBJ databases">
        <title>Complete sequence of Cellvibrio gilvus ATCC 13127.</title>
        <authorList>
            <person name="Lucas S."/>
            <person name="Han J."/>
            <person name="Lapidus A."/>
            <person name="Cheng J.-F."/>
            <person name="Goodwin L."/>
            <person name="Pitluck S."/>
            <person name="Peters L."/>
            <person name="Munk A."/>
            <person name="Detter J.C."/>
            <person name="Han C."/>
            <person name="Tapia R."/>
            <person name="Land M."/>
            <person name="Hauser L."/>
            <person name="Kyrpides N."/>
            <person name="Ivanova N."/>
            <person name="Ovchinnikova G."/>
            <person name="Pagani I."/>
            <person name="Mead D."/>
            <person name="Brumm P."/>
            <person name="Woyke T."/>
        </authorList>
    </citation>
    <scope>NUCLEOTIDE SEQUENCE [LARGE SCALE GENOMIC DNA]</scope>
    <source>
        <strain evidence="6">ATCC 13127 / NRRL B-14078</strain>
    </source>
</reference>
<dbReference type="PRINTS" id="PR00778">
    <property type="entry name" value="HTHARSR"/>
</dbReference>
<dbReference type="GO" id="GO:0003700">
    <property type="term" value="F:DNA-binding transcription factor activity"/>
    <property type="evidence" value="ECO:0007669"/>
    <property type="project" value="InterPro"/>
</dbReference>
<evidence type="ECO:0000256" key="2">
    <source>
        <dbReference type="ARBA" id="ARBA00023125"/>
    </source>
</evidence>
<organism evidence="5 6">
    <name type="scientific">Cellulomonas gilvus (strain ATCC 13127 / NRRL B-14078)</name>
    <name type="common">Cellvibrio gilvus</name>
    <dbReference type="NCBI Taxonomy" id="593907"/>
    <lineage>
        <taxon>Bacteria</taxon>
        <taxon>Bacillati</taxon>
        <taxon>Actinomycetota</taxon>
        <taxon>Actinomycetes</taxon>
        <taxon>Micrococcales</taxon>
        <taxon>Cellulomonadaceae</taxon>
        <taxon>Cellulomonas</taxon>
    </lineage>
</organism>
<dbReference type="GO" id="GO:0003677">
    <property type="term" value="F:DNA binding"/>
    <property type="evidence" value="ECO:0007669"/>
    <property type="project" value="UniProtKB-KW"/>
</dbReference>
<dbReference type="SUPFAM" id="SSF46785">
    <property type="entry name" value="Winged helix' DNA-binding domain"/>
    <property type="match status" value="1"/>
</dbReference>
<name>F8A3K8_CELGA</name>
<dbReference type="InterPro" id="IPR051011">
    <property type="entry name" value="Metal_resp_trans_reg"/>
</dbReference>
<sequence length="133" mass="13885">MTAEACDLLCLDVARAESVRAALPKAHRSQAMAVTAKALADPVRLRTAMALALGAELCVCDLAWVVGAAPNLVSHHLRVLRRAGLVTSRRQGKLVMCRLTSLGAALLDALGVAAPDESLWAAESELMKASVSG</sequence>
<dbReference type="PROSITE" id="PS50987">
    <property type="entry name" value="HTH_ARSR_2"/>
    <property type="match status" value="1"/>
</dbReference>